<dbReference type="Pfam" id="PF25036">
    <property type="entry name" value="VPS13_VAB"/>
    <property type="match status" value="1"/>
</dbReference>
<dbReference type="ExpressionAtlas" id="A0A1D6LEC0">
    <property type="expression patterns" value="baseline and differential"/>
</dbReference>
<gene>
    <name evidence="6" type="ORF">ZEAMMB73_Zm00001d035089</name>
</gene>
<organism evidence="6">
    <name type="scientific">Zea mays</name>
    <name type="common">Maize</name>
    <dbReference type="NCBI Taxonomy" id="4577"/>
    <lineage>
        <taxon>Eukaryota</taxon>
        <taxon>Viridiplantae</taxon>
        <taxon>Streptophyta</taxon>
        <taxon>Embryophyta</taxon>
        <taxon>Tracheophyta</taxon>
        <taxon>Spermatophyta</taxon>
        <taxon>Magnoliopsida</taxon>
        <taxon>Liliopsida</taxon>
        <taxon>Poales</taxon>
        <taxon>Poaceae</taxon>
        <taxon>PACMAD clade</taxon>
        <taxon>Panicoideae</taxon>
        <taxon>Andropogonodae</taxon>
        <taxon>Andropogoneae</taxon>
        <taxon>Tripsacinae</taxon>
        <taxon>Zea</taxon>
    </lineage>
</organism>
<evidence type="ECO:0000256" key="3">
    <source>
        <dbReference type="ARBA" id="ARBA00023055"/>
    </source>
</evidence>
<sequence length="2515" mass="282235">MFEGVVSQVLYGLLRRYVKGIQKEQLKIGIWKEEILLENVELILEAFDYLQLPFALKNGRIGKLSIRIPWKKLGWDPIIIVIEDVYVCACPREDSEWSSDSLDKRELAGKLAKLNAIELAKFSRRVTDNQTGQSFLSYISAKILDSIQVSMRNVHIVYMDTHNGQGNFVFGLEFTSLSIQTDTQKQSFTISLMTRSRQDEVNKIIEISNVGIYCHQLEEEQDLCHVGALENDHSRDYLVNPFCVTVSVLANKAAKLDGTPQYNMTAELTALALSVDEIQLQQILNLCDYFTICALRTKYGRYRPSQSSLSKRCKGWYRMWWQYAQNSVLADVRRRLKKTSWRYLKQRLNHQLRYVKLYRMKLELLQKGQIVSEDILQELENMDRECDIDDILNYRTIAEQQLQESLVKSSIDTHSPGSPRSDEQLAGASQGWLNWLSLGMLGVGGTADSSSFAGVISEDIIKDIYEGTEFRPVSSAENCLKKENYYSLFVRLSISQIVTTVTSRRFGTKLVDTMFSGLGMECKIWDDAATILAWLDSLRVINPLNKTKILWAEKCSTGDGLGAPVVSIQVDFPKSNERSEASTRVVVQEFNAIYEPEFFVNVLYIYNVFSAFQFQHDRVLSSLNRFNNLGTRLVSKLKYMSANRKKLIWDLRIYHFVIRIPSQNCERKELAMVIDAGDVFIQSKDTIDDISRTQESNSFLDHISKSLPSYFSDDLLLGIQLDELYNQFELGLTGFQVKVLLPDRHNVSSTLIKLDASIALRLCVFLDEPVLKQLEVGFIVSSIDAYLSQTMYSTIVNLPRMKETNLFKNSVFDNTKTHVPKKLALNVSVSLKLAKLGLHVDLDGNFEESSGLIVGIEDIDIRYAICELSDLSLAMKTVNVTFRYWKDKSDSHVLCLSGNLTRCPENSVETCLDLHYRTHKHDDQIHHVYRLILCDVDLHVNPSVIGQIRMFLRKLDSGPSIGSDVESTMIGQSSMKSGAANGILPMFFLSNLCGADGTVFAGVSVDHFPFLVADHSCGYNFGCLGTQNVEAQESLYSKNEHCHDTSGLNGYHASDLTSNTYGKTQRSDCSSGSSNDPKNASRTVLDLSLISVRIHFPESCGTLVTITIPESISTLTYFDASSWDLLLSANNLTLASPWTPPNVNELVWGTASHRNASVLNVRVKKDLPALSTEVCVGIQNVCCVLPSKLLAMFVGFFLLDDWNRIAEQEFLVADNNLEGLRESHDCVTYKFDISDCVVFFPVEEQGLSCLKLEVPHFFCEFIANGSSVEFAKRIPKEFFSSECIVSRRVDVICIYARNASISLLIVSDQTDFMLKLDENVPKRIHSLIEKLDADVWIQVPCKDIPYSQQPTSPTSVMSKISRCNLIAEDLYFINGMETVIGVVDQLISIGNESKMYKGNASQFLDHRSFCEGNPDPNECTNLTISIKDLMILLGQSKAKGLALERIATANMEFDVSAVLVGEKPERIDFDVVSLTLQSPGGYTLISIVSDGPLSPVFFKFTKHHTGQDEILLSVPLFEIWLYLQDWNTIINHSHSYIKTEVNSMPVEHAAALSQFPEMVSSPLIASEFGSPDDFNLVVTCETISGVLHIPIWGKEENHTSNHMGVTPASFPMEVGTHETDDIQYCEPKGCKFVTLTFDTKHFVVMSGDSCINFRCDLERLKVLLEMIQENKGTSVPFVHISKVKSSGYVRQSERNLEHLSVDLQAEYMDVSFSHQIFNFWHNMELKFPAASSASSFYSVAFKAGLRKGSLLLSDGRWSSHGPVIETLLKNLTVQFSQMKDRTEVSAFVDLLVNYNNIDKVMWEPFVEPSRFQLNMLRKCGDCGLDISPSTDVCLSSSKQLNLNISEPLIEALLRLNQMITDSLDPSNGSGIWEDPGILRLNHDDVRTRRYAPYFLSNDTSLPFRFKVYRGAVNSDDIGSFSVIDENSVPAGYAVPIYVEETPDEFFFQHREARSSDHLIEKRMSALSHYMISIEFDGTSGPSKPMSMDLVGIYFFEVNFSSSKKPILGEESLGAFSSNAKGNDGLIVPVVLDVSLQNYSKRIRVYSTVILYNATSMPLELRFDIPFGLASKVSCPHHNFHQKNQIWDFSRNFTLQVIGPIPPNKEIPLPVHLSEAGQIRWHPVGRTYLWSETRSLSSLLSRENRVGFMKSSVCYPSHPSNDPFRCCVSVEEYNVPSSVSTKKKQLCSERLNTQVSGSSTPNTFKQNLTRTHFIRHVKLNTPLLIKNYLPVYISLAIDNGGSARVISLKEVGSASILFVDPSNDLGITIDIQDYRSLNIKFPRAESFSTTAKLNGFKFSITESITFYSNLSNFPLNVMLEKSMDARSGARELYLSVPFLLYNCTDLLLTVTESSSERSGPTLVIPPSFELDGYARHMLEKGGLSLVNPSVQCFTGKMPQIYLMDGHCSSSDISCTRNSESVKKDLDNSVKAYMFAPDGHTPATELSVKLNASPPNNGTETTRRNWSNPFLLVPASGSTNVTIPQSSTSGAFLVAVASIPVSTELFGRTRAIAFRPR</sequence>
<evidence type="ECO:0000259" key="5">
    <source>
        <dbReference type="Pfam" id="PF25036"/>
    </source>
</evidence>
<dbReference type="OMA" id="CGIRVHF"/>
<feature type="domain" description="Vacuolar protein sorting-associated protein 13 VPS13 adaptor binding" evidence="5">
    <location>
        <begin position="2087"/>
        <end position="2353"/>
    </location>
</feature>
<dbReference type="EMBL" id="CM000782">
    <property type="protein sequence ID" value="AQK78311.1"/>
    <property type="molecule type" value="Genomic_DNA"/>
</dbReference>
<dbReference type="GO" id="GO:0006869">
    <property type="term" value="P:lipid transport"/>
    <property type="evidence" value="ECO:0007669"/>
    <property type="project" value="UniProtKB-KW"/>
</dbReference>
<reference evidence="6" key="1">
    <citation type="submission" date="2015-12" db="EMBL/GenBank/DDBJ databases">
        <title>Update maize B73 reference genome by single molecule sequencing technologies.</title>
        <authorList>
            <consortium name="Maize Genome Sequencing Project"/>
            <person name="Ware D."/>
        </authorList>
    </citation>
    <scope>NUCLEOTIDE SEQUENCE</scope>
    <source>
        <tissue evidence="6">Seedling</tissue>
    </source>
</reference>
<evidence type="ECO:0000256" key="2">
    <source>
        <dbReference type="ARBA" id="ARBA00022448"/>
    </source>
</evidence>
<dbReference type="InParanoid" id="A0A1D6LEC0"/>
<dbReference type="STRING" id="4577.A0A1D6LEC0"/>
<accession>A0A1D6LEC0</accession>
<evidence type="ECO:0000259" key="4">
    <source>
        <dbReference type="Pfam" id="PF12624"/>
    </source>
</evidence>
<comment type="similarity">
    <text evidence="1">Belongs to the VPS13 family.</text>
</comment>
<proteinExistence type="inferred from homology"/>
<dbReference type="SMR" id="A0A1D6LEC0"/>
<feature type="domain" description="Chorein N-terminal" evidence="4">
    <location>
        <begin position="1"/>
        <end position="798"/>
    </location>
</feature>
<keyword evidence="3" id="KW-0445">Lipid transport</keyword>
<keyword evidence="2" id="KW-0813">Transport</keyword>
<dbReference type="eggNOG" id="KOG1809">
    <property type="taxonomic scope" value="Eukaryota"/>
</dbReference>
<dbReference type="InterPro" id="IPR026854">
    <property type="entry name" value="VPS13_N"/>
</dbReference>
<dbReference type="PANTHER" id="PTHR16166:SF143">
    <property type="entry name" value="PROTEIN SORTING-ASSOCIATED PROTEIN, PUTATIVE (DUF1162)-RELATED"/>
    <property type="match status" value="1"/>
</dbReference>
<protein>
    <submittedName>
        <fullName evidence="6">Pleckstrin homology (PH) domain-containing protein</fullName>
    </submittedName>
</protein>
<dbReference type="PANTHER" id="PTHR16166">
    <property type="entry name" value="VACUOLAR PROTEIN SORTING-ASSOCIATED PROTEIN VPS13"/>
    <property type="match status" value="1"/>
</dbReference>
<dbReference type="InterPro" id="IPR026847">
    <property type="entry name" value="VPS13"/>
</dbReference>
<name>A0A1D6LEC0_MAIZE</name>
<dbReference type="IntAct" id="A0A1D6LEC0">
    <property type="interactions" value="2"/>
</dbReference>
<evidence type="ECO:0000256" key="1">
    <source>
        <dbReference type="ARBA" id="ARBA00006545"/>
    </source>
</evidence>
<evidence type="ECO:0000313" key="6">
    <source>
        <dbReference type="EMBL" id="AQK78311.1"/>
    </source>
</evidence>
<dbReference type="Pfam" id="PF12624">
    <property type="entry name" value="VPS13_N"/>
    <property type="match status" value="1"/>
</dbReference>
<dbReference type="InterPro" id="IPR009543">
    <property type="entry name" value="VPS13_VAB"/>
</dbReference>